<dbReference type="InterPro" id="IPR002725">
    <property type="entry name" value="YgjP-like_metallopeptidase"/>
</dbReference>
<comment type="caution">
    <text evidence="2">The sequence shown here is derived from an EMBL/GenBank/DDBJ whole genome shotgun (WGS) entry which is preliminary data.</text>
</comment>
<dbReference type="PANTHER" id="PTHR30399">
    <property type="entry name" value="UNCHARACTERIZED PROTEIN YGJP"/>
    <property type="match status" value="1"/>
</dbReference>
<name>A0ABY0FIQ5_9BACT</name>
<dbReference type="Pfam" id="PF01863">
    <property type="entry name" value="YgjP-like"/>
    <property type="match status" value="1"/>
</dbReference>
<keyword evidence="3" id="KW-1185">Reference proteome</keyword>
<evidence type="ECO:0000313" key="2">
    <source>
        <dbReference type="EMBL" id="RYC72827.1"/>
    </source>
</evidence>
<evidence type="ECO:0000259" key="1">
    <source>
        <dbReference type="Pfam" id="PF01863"/>
    </source>
</evidence>
<protein>
    <recommendedName>
        <fullName evidence="1">YgjP-like metallopeptidase domain-containing protein</fullName>
    </recommendedName>
</protein>
<reference evidence="2 3" key="1">
    <citation type="journal article" date="2018" name="bioRxiv">
        <title>Evidence of independent acquisition and adaption of ultra-small bacteria to human hosts across the highly diverse yet reduced genomes of the phylum Saccharibacteria.</title>
        <authorList>
            <person name="McLean J.S."/>
            <person name="Bor B."/>
            <person name="To T.T."/>
            <person name="Liu Q."/>
            <person name="Kearns K.A."/>
            <person name="Solden L.M."/>
            <person name="Wrighton K.C."/>
            <person name="He X."/>
            <person name="Shi W."/>
        </authorList>
    </citation>
    <scope>NUCLEOTIDE SEQUENCE [LARGE SCALE GENOMIC DNA]</scope>
    <source>
        <strain evidence="2 3">TM7_CMJM_G6_1_HOT_870</strain>
    </source>
</reference>
<organism evidence="2 3">
    <name type="scientific">Candidatus Nanogingivalis gingivitcus</name>
    <dbReference type="NCBI Taxonomy" id="2171992"/>
    <lineage>
        <taxon>Bacteria</taxon>
        <taxon>Candidatus Saccharimonadota</taxon>
        <taxon>Candidatus Nanosyncoccalia</taxon>
        <taxon>Candidatus Nanogingivales</taxon>
        <taxon>Candidatus Nanogingivalaceae</taxon>
        <taxon>Candidatus Nanogingivalis</taxon>
    </lineage>
</organism>
<accession>A0ABY0FIQ5</accession>
<dbReference type="CDD" id="cd07344">
    <property type="entry name" value="M48_yhfN_like"/>
    <property type="match status" value="1"/>
</dbReference>
<dbReference type="PANTHER" id="PTHR30399:SF1">
    <property type="entry name" value="UTP PYROPHOSPHATASE"/>
    <property type="match status" value="1"/>
</dbReference>
<feature type="domain" description="YgjP-like metallopeptidase" evidence="1">
    <location>
        <begin position="20"/>
        <end position="225"/>
    </location>
</feature>
<reference evidence="2 3" key="2">
    <citation type="journal article" date="2020" name="Cell Rep.">
        <title>Acquisition and Adaptation of Ultra-small Parasitic Reduced Genome Bacteria to Mammalian Hosts.</title>
        <authorList>
            <person name="McLean J.S."/>
            <person name="Bor B."/>
            <person name="Kerns K.A."/>
            <person name="Liu Q."/>
            <person name="To T.T."/>
            <person name="Solden L."/>
            <person name="Hendrickson E.L."/>
            <person name="Wrighton K."/>
            <person name="Shi W."/>
            <person name="He X."/>
        </authorList>
    </citation>
    <scope>NUCLEOTIDE SEQUENCE [LARGE SCALE GENOMIC DNA]</scope>
    <source>
        <strain evidence="2 3">TM7_CMJM_G6_1_HOT_870</strain>
    </source>
</reference>
<dbReference type="EMBL" id="PRLK01000002">
    <property type="protein sequence ID" value="RYC72827.1"/>
    <property type="molecule type" value="Genomic_DNA"/>
</dbReference>
<sequence>MAIVDKEFGEIKIRKNKLARSVKLSVGVDGSLRASIPYYSPEFAVRRLVNGNRDEIRKMLATHNAKNSYQDGDLIGKTHTLFLRKFSGEEIKISNEGNQILVQIPQGLAFENSLVQSEIRKTVSKILRKQAKAYLPRRITFLAEKYDFEFTKLRLSHTRTRWGSCSSSGTISLNIALMNLPHHLIDYVIIHELCHTRQMNHSQLFWKEVEQYDPEYKKHVEEMKKYSPNI</sequence>
<gene>
    <name evidence="2" type="ORF">G6CMJM_00162</name>
</gene>
<dbReference type="Gene3D" id="3.30.2010.10">
    <property type="entry name" value="Metalloproteases ('zincins'), catalytic domain"/>
    <property type="match status" value="1"/>
</dbReference>
<dbReference type="RefSeq" id="WP_129718587.1">
    <property type="nucleotide sequence ID" value="NZ_PRLK01000002.1"/>
</dbReference>
<evidence type="ECO:0000313" key="3">
    <source>
        <dbReference type="Proteomes" id="UP001190925"/>
    </source>
</evidence>
<proteinExistence type="predicted"/>
<dbReference type="Proteomes" id="UP001190925">
    <property type="component" value="Unassembled WGS sequence"/>
</dbReference>
<dbReference type="InterPro" id="IPR053136">
    <property type="entry name" value="UTP_pyrophosphatase-like"/>
</dbReference>